<dbReference type="InterPro" id="IPR006671">
    <property type="entry name" value="Cyclin_N"/>
</dbReference>
<dbReference type="GO" id="GO:0016538">
    <property type="term" value="F:cyclin-dependent protein serine/threonine kinase regulator activity"/>
    <property type="evidence" value="ECO:0007669"/>
    <property type="project" value="InterPro"/>
</dbReference>
<dbReference type="InterPro" id="IPR043198">
    <property type="entry name" value="Cyclin/Ssn8"/>
</dbReference>
<name>A0A1Y2FPT7_PROLT</name>
<evidence type="ECO:0000259" key="2">
    <source>
        <dbReference type="SMART" id="SM00385"/>
    </source>
</evidence>
<sequence length="330" mass="37502">MAASWLRSSQYLHWQLSYTDLRRLRGRDLALLEPWEYKVVQIHLFGALRELAIRLQLRQQPIATAMVYMLRFYTRASLVETDPYIVIAACLYLACKVEECPQHIRTIAQECQKCWANSQSNVSKWQDGKAAGDAERIAEMEFYLIDEMETRLIVHHPYRVVDTVAQRIKLPGALHEHARMWCNEAYGCDIPLLFSPVVLAFAALCMAVCTDLGRIKDSKVAPDFGAAEQDAAMREIIKFMSEPSNGIRTPDVISCNQMLITHHHVDKAIAFGTAPIPPTDAIPSPLTGDWSARALLKRMQGEEMARIRKETLPNNLLNLARPSTRQQQSR</sequence>
<dbReference type="Proteomes" id="UP000193685">
    <property type="component" value="Unassembled WGS sequence"/>
</dbReference>
<proteinExistence type="inferred from homology"/>
<dbReference type="STRING" id="56484.A0A1Y2FPT7"/>
<organism evidence="3 4">
    <name type="scientific">Protomyces lactucae-debilis</name>
    <dbReference type="NCBI Taxonomy" id="2754530"/>
    <lineage>
        <taxon>Eukaryota</taxon>
        <taxon>Fungi</taxon>
        <taxon>Dikarya</taxon>
        <taxon>Ascomycota</taxon>
        <taxon>Taphrinomycotina</taxon>
        <taxon>Taphrinomycetes</taxon>
        <taxon>Taphrinales</taxon>
        <taxon>Protomycetaceae</taxon>
        <taxon>Protomyces</taxon>
    </lineage>
</organism>
<dbReference type="OrthoDB" id="10266018at2759"/>
<dbReference type="SMART" id="SM00385">
    <property type="entry name" value="CYCLIN"/>
    <property type="match status" value="1"/>
</dbReference>
<dbReference type="Pfam" id="PF00134">
    <property type="entry name" value="Cyclin_N"/>
    <property type="match status" value="1"/>
</dbReference>
<dbReference type="GeneID" id="63785381"/>
<dbReference type="Gene3D" id="1.10.472.10">
    <property type="entry name" value="Cyclin-like"/>
    <property type="match status" value="2"/>
</dbReference>
<dbReference type="SUPFAM" id="SSF47954">
    <property type="entry name" value="Cyclin-like"/>
    <property type="match status" value="2"/>
</dbReference>
<accession>A0A1Y2FPT7</accession>
<dbReference type="AlphaFoldDB" id="A0A1Y2FPT7"/>
<keyword evidence="1" id="KW-0195">Cyclin</keyword>
<evidence type="ECO:0000313" key="3">
    <source>
        <dbReference type="EMBL" id="ORY85617.1"/>
    </source>
</evidence>
<comment type="similarity">
    <text evidence="1">Belongs to the cyclin family.</text>
</comment>
<feature type="domain" description="Cyclin-like" evidence="2">
    <location>
        <begin position="46"/>
        <end position="146"/>
    </location>
</feature>
<gene>
    <name evidence="3" type="ORF">BCR37DRAFT_377307</name>
</gene>
<dbReference type="PANTHER" id="PTHR10026">
    <property type="entry name" value="CYCLIN"/>
    <property type="match status" value="1"/>
</dbReference>
<dbReference type="CDD" id="cd20513">
    <property type="entry name" value="CYCLIN_CCNC_rpt1"/>
    <property type="match status" value="1"/>
</dbReference>
<reference evidence="3 4" key="1">
    <citation type="submission" date="2016-07" db="EMBL/GenBank/DDBJ databases">
        <title>Pervasive Adenine N6-methylation of Active Genes in Fungi.</title>
        <authorList>
            <consortium name="DOE Joint Genome Institute"/>
            <person name="Mondo S.J."/>
            <person name="Dannebaum R.O."/>
            <person name="Kuo R.C."/>
            <person name="Labutti K."/>
            <person name="Haridas S."/>
            <person name="Kuo A."/>
            <person name="Salamov A."/>
            <person name="Ahrendt S.R."/>
            <person name="Lipzen A."/>
            <person name="Sullivan W."/>
            <person name="Andreopoulos W.B."/>
            <person name="Clum A."/>
            <person name="Lindquist E."/>
            <person name="Daum C."/>
            <person name="Ramamoorthy G.K."/>
            <person name="Gryganskyi A."/>
            <person name="Culley D."/>
            <person name="Magnuson J.K."/>
            <person name="James T.Y."/>
            <person name="O'Malley M.A."/>
            <person name="Stajich J.E."/>
            <person name="Spatafora J.W."/>
            <person name="Visel A."/>
            <person name="Grigoriev I.V."/>
        </authorList>
    </citation>
    <scope>NUCLEOTIDE SEQUENCE [LARGE SCALE GENOMIC DNA]</scope>
    <source>
        <strain evidence="3 4">12-1054</strain>
    </source>
</reference>
<keyword evidence="4" id="KW-1185">Reference proteome</keyword>
<evidence type="ECO:0000313" key="4">
    <source>
        <dbReference type="Proteomes" id="UP000193685"/>
    </source>
</evidence>
<comment type="caution">
    <text evidence="3">The sequence shown here is derived from an EMBL/GenBank/DDBJ whole genome shotgun (WGS) entry which is preliminary data.</text>
</comment>
<dbReference type="RefSeq" id="XP_040727099.1">
    <property type="nucleotide sequence ID" value="XM_040868782.1"/>
</dbReference>
<dbReference type="EMBL" id="MCFI01000004">
    <property type="protein sequence ID" value="ORY85617.1"/>
    <property type="molecule type" value="Genomic_DNA"/>
</dbReference>
<dbReference type="InterPro" id="IPR013763">
    <property type="entry name" value="Cyclin-like_dom"/>
</dbReference>
<protein>
    <submittedName>
        <fullName evidence="3">Cyclin-like protein</fullName>
    </submittedName>
</protein>
<dbReference type="InterPro" id="IPR036915">
    <property type="entry name" value="Cyclin-like_sf"/>
</dbReference>
<dbReference type="GO" id="GO:0006357">
    <property type="term" value="P:regulation of transcription by RNA polymerase II"/>
    <property type="evidence" value="ECO:0007669"/>
    <property type="project" value="InterPro"/>
</dbReference>
<evidence type="ECO:0000256" key="1">
    <source>
        <dbReference type="RuleBase" id="RU000383"/>
    </source>
</evidence>